<organism evidence="6 7">
    <name type="scientific">Selenomonas ruminantium</name>
    <dbReference type="NCBI Taxonomy" id="971"/>
    <lineage>
        <taxon>Bacteria</taxon>
        <taxon>Bacillati</taxon>
        <taxon>Bacillota</taxon>
        <taxon>Negativicutes</taxon>
        <taxon>Selenomonadales</taxon>
        <taxon>Selenomonadaceae</taxon>
        <taxon>Selenomonas</taxon>
    </lineage>
</organism>
<dbReference type="AlphaFoldDB" id="A0A1I3GBW5"/>
<protein>
    <submittedName>
        <fullName evidence="6">2-keto-3-deoxy-phosphogluconate aldolase</fullName>
    </submittedName>
</protein>
<dbReference type="Gene3D" id="3.20.20.70">
    <property type="entry name" value="Aldolase class I"/>
    <property type="match status" value="1"/>
</dbReference>
<proteinExistence type="inferred from homology"/>
<comment type="subunit">
    <text evidence="3">Homotrimer.</text>
</comment>
<dbReference type="PANTHER" id="PTHR30246">
    <property type="entry name" value="2-KETO-3-DEOXY-6-PHOSPHOGLUCONATE ALDOLASE"/>
    <property type="match status" value="1"/>
</dbReference>
<dbReference type="CDD" id="cd00452">
    <property type="entry name" value="KDPG_aldolase"/>
    <property type="match status" value="1"/>
</dbReference>
<dbReference type="SUPFAM" id="SSF51569">
    <property type="entry name" value="Aldolase"/>
    <property type="match status" value="1"/>
</dbReference>
<dbReference type="NCBIfam" id="TIGR01182">
    <property type="entry name" value="eda"/>
    <property type="match status" value="1"/>
</dbReference>
<comment type="pathway">
    <text evidence="1">Carbohydrate acid metabolism.</text>
</comment>
<accession>A0A1I3GBW5</accession>
<evidence type="ECO:0000256" key="5">
    <source>
        <dbReference type="ARBA" id="ARBA00023277"/>
    </source>
</evidence>
<keyword evidence="5" id="KW-0119">Carbohydrate metabolism</keyword>
<evidence type="ECO:0000256" key="1">
    <source>
        <dbReference type="ARBA" id="ARBA00004761"/>
    </source>
</evidence>
<keyword evidence="4" id="KW-0456">Lyase</keyword>
<evidence type="ECO:0000256" key="3">
    <source>
        <dbReference type="ARBA" id="ARBA00011233"/>
    </source>
</evidence>
<name>A0A1I3GBW5_SELRU</name>
<comment type="similarity">
    <text evidence="2">Belongs to the KHG/KDPG aldolase family.</text>
</comment>
<dbReference type="PANTHER" id="PTHR30246:SF1">
    <property type="entry name" value="2-DEHYDRO-3-DEOXY-6-PHOSPHOGALACTONATE ALDOLASE-RELATED"/>
    <property type="match status" value="1"/>
</dbReference>
<reference evidence="6 7" key="1">
    <citation type="submission" date="2016-10" db="EMBL/GenBank/DDBJ databases">
        <authorList>
            <person name="de Groot N.N."/>
        </authorList>
    </citation>
    <scope>NUCLEOTIDE SEQUENCE [LARGE SCALE GENOMIC DNA]</scope>
    <source>
        <strain evidence="6 7">Z108</strain>
    </source>
</reference>
<dbReference type="GO" id="GO:0016829">
    <property type="term" value="F:lyase activity"/>
    <property type="evidence" value="ECO:0007669"/>
    <property type="project" value="UniProtKB-KW"/>
</dbReference>
<dbReference type="Proteomes" id="UP000183639">
    <property type="component" value="Unassembled WGS sequence"/>
</dbReference>
<dbReference type="InterPro" id="IPR013785">
    <property type="entry name" value="Aldolase_TIM"/>
</dbReference>
<gene>
    <name evidence="6" type="ORF">SAMN04487861_12143</name>
</gene>
<evidence type="ECO:0000256" key="4">
    <source>
        <dbReference type="ARBA" id="ARBA00023239"/>
    </source>
</evidence>
<dbReference type="InterPro" id="IPR000887">
    <property type="entry name" value="Aldlse_KDPG_KHG"/>
</dbReference>
<evidence type="ECO:0000313" key="6">
    <source>
        <dbReference type="EMBL" id="SFI20959.1"/>
    </source>
</evidence>
<evidence type="ECO:0000256" key="2">
    <source>
        <dbReference type="ARBA" id="ARBA00006906"/>
    </source>
</evidence>
<sequence length="228" mass="24200">MDRYDKIETMQKISNQGIIAVVRGQTLEEGLKIADACIAGGVKVIEMTFTTPLAHEAIAKLQKKYQKDEEVIIGAGTVLEATTARLAILAGARFIVSPAFDEETIRLCNLYRVVSCPGVMTPGEAAKALAAGADIIKIFPGDIVGPKIIKDIHGPLPQAMLMPSGGVAVDNVADWLRAGCVAVSAGGSLTKTAKSGDYAGVTAMAQKFIEAVRRAKNELHKQFHIRTA</sequence>
<dbReference type="NCBIfam" id="NF005119">
    <property type="entry name" value="PRK06552.1"/>
    <property type="match status" value="1"/>
</dbReference>
<evidence type="ECO:0000313" key="7">
    <source>
        <dbReference type="Proteomes" id="UP000183639"/>
    </source>
</evidence>
<dbReference type="RefSeq" id="WP_075428125.1">
    <property type="nucleotide sequence ID" value="NZ_FOQK01000021.1"/>
</dbReference>
<dbReference type="Pfam" id="PF01081">
    <property type="entry name" value="Aldolase"/>
    <property type="match status" value="1"/>
</dbReference>
<dbReference type="EMBL" id="FOQK01000021">
    <property type="protein sequence ID" value="SFI20959.1"/>
    <property type="molecule type" value="Genomic_DNA"/>
</dbReference>